<organism evidence="1">
    <name type="scientific">Tanacetum cinerariifolium</name>
    <name type="common">Dalmatian daisy</name>
    <name type="synonym">Chrysanthemum cinerariifolium</name>
    <dbReference type="NCBI Taxonomy" id="118510"/>
    <lineage>
        <taxon>Eukaryota</taxon>
        <taxon>Viridiplantae</taxon>
        <taxon>Streptophyta</taxon>
        <taxon>Embryophyta</taxon>
        <taxon>Tracheophyta</taxon>
        <taxon>Spermatophyta</taxon>
        <taxon>Magnoliopsida</taxon>
        <taxon>eudicotyledons</taxon>
        <taxon>Gunneridae</taxon>
        <taxon>Pentapetalae</taxon>
        <taxon>asterids</taxon>
        <taxon>campanulids</taxon>
        <taxon>Asterales</taxon>
        <taxon>Asteraceae</taxon>
        <taxon>Asteroideae</taxon>
        <taxon>Anthemideae</taxon>
        <taxon>Anthemidinae</taxon>
        <taxon>Tanacetum</taxon>
    </lineage>
</organism>
<dbReference type="AlphaFoldDB" id="A0A6L2KRQ1"/>
<evidence type="ECO:0000313" key="1">
    <source>
        <dbReference type="EMBL" id="GEU51347.1"/>
    </source>
</evidence>
<sequence>MKHPQLYGYGRKDHWISRTIMIEGDPFNKEHRLNECKHIEPVKQKKRGLALEQNEAAFREVEELLKADILYKVKYQTWVANLAMIKKRDRR</sequence>
<accession>A0A6L2KRQ1</accession>
<dbReference type="InterPro" id="IPR043502">
    <property type="entry name" value="DNA/RNA_pol_sf"/>
</dbReference>
<reference evidence="1" key="1">
    <citation type="journal article" date="2019" name="Sci. Rep.">
        <title>Draft genome of Tanacetum cinerariifolium, the natural source of mosquito coil.</title>
        <authorList>
            <person name="Yamashiro T."/>
            <person name="Shiraishi A."/>
            <person name="Satake H."/>
            <person name="Nakayama K."/>
        </authorList>
    </citation>
    <scope>NUCLEOTIDE SEQUENCE</scope>
</reference>
<proteinExistence type="predicted"/>
<dbReference type="EMBL" id="BKCJ010002853">
    <property type="protein sequence ID" value="GEU51347.1"/>
    <property type="molecule type" value="Genomic_DNA"/>
</dbReference>
<dbReference type="SUPFAM" id="SSF56672">
    <property type="entry name" value="DNA/RNA polymerases"/>
    <property type="match status" value="1"/>
</dbReference>
<protein>
    <submittedName>
        <fullName evidence="1">Reverse transcriptase domain-containing protein</fullName>
    </submittedName>
</protein>
<dbReference type="GO" id="GO:0003964">
    <property type="term" value="F:RNA-directed DNA polymerase activity"/>
    <property type="evidence" value="ECO:0007669"/>
    <property type="project" value="UniProtKB-KW"/>
</dbReference>
<keyword evidence="1" id="KW-0808">Transferase</keyword>
<comment type="caution">
    <text evidence="1">The sequence shown here is derived from an EMBL/GenBank/DDBJ whole genome shotgun (WGS) entry which is preliminary data.</text>
</comment>
<name>A0A6L2KRQ1_TANCI</name>
<dbReference type="Gene3D" id="3.10.10.10">
    <property type="entry name" value="HIV Type 1 Reverse Transcriptase, subunit A, domain 1"/>
    <property type="match status" value="1"/>
</dbReference>
<keyword evidence="1" id="KW-0695">RNA-directed DNA polymerase</keyword>
<keyword evidence="1" id="KW-0548">Nucleotidyltransferase</keyword>
<gene>
    <name evidence="1" type="ORF">Tci_023325</name>
</gene>